<keyword evidence="2" id="KW-0472">Membrane</keyword>
<gene>
    <name evidence="3" type="ORF">ABZ510_25010</name>
</gene>
<reference evidence="3 4" key="1">
    <citation type="submission" date="2024-06" db="EMBL/GenBank/DDBJ databases">
        <title>The Natural Products Discovery Center: Release of the First 8490 Sequenced Strains for Exploring Actinobacteria Biosynthetic Diversity.</title>
        <authorList>
            <person name="Kalkreuter E."/>
            <person name="Kautsar S.A."/>
            <person name="Yang D."/>
            <person name="Bader C.D."/>
            <person name="Teijaro C.N."/>
            <person name="Fluegel L."/>
            <person name="Davis C.M."/>
            <person name="Simpson J.R."/>
            <person name="Lauterbach L."/>
            <person name="Steele A.D."/>
            <person name="Gui C."/>
            <person name="Meng S."/>
            <person name="Li G."/>
            <person name="Viehrig K."/>
            <person name="Ye F."/>
            <person name="Su P."/>
            <person name="Kiefer A.F."/>
            <person name="Nichols A."/>
            <person name="Cepeda A.J."/>
            <person name="Yan W."/>
            <person name="Fan B."/>
            <person name="Jiang Y."/>
            <person name="Adhikari A."/>
            <person name="Zheng C.-J."/>
            <person name="Schuster L."/>
            <person name="Cowan T.M."/>
            <person name="Smanski M.J."/>
            <person name="Chevrette M.G."/>
            <person name="De Carvalho L.P.S."/>
            <person name="Shen B."/>
        </authorList>
    </citation>
    <scope>NUCLEOTIDE SEQUENCE [LARGE SCALE GENOMIC DNA]</scope>
    <source>
        <strain evidence="3 4">NPDC019708</strain>
    </source>
</reference>
<comment type="caution">
    <text evidence="3">The sequence shown here is derived from an EMBL/GenBank/DDBJ whole genome shotgun (WGS) entry which is preliminary data.</text>
</comment>
<keyword evidence="2" id="KW-0812">Transmembrane</keyword>
<feature type="transmembrane region" description="Helical" evidence="2">
    <location>
        <begin position="87"/>
        <end position="110"/>
    </location>
</feature>
<feature type="region of interest" description="Disordered" evidence="1">
    <location>
        <begin position="1"/>
        <end position="53"/>
    </location>
</feature>
<evidence type="ECO:0000313" key="4">
    <source>
        <dbReference type="Proteomes" id="UP001550628"/>
    </source>
</evidence>
<evidence type="ECO:0000256" key="1">
    <source>
        <dbReference type="SAM" id="MobiDB-lite"/>
    </source>
</evidence>
<proteinExistence type="predicted"/>
<evidence type="ECO:0000256" key="2">
    <source>
        <dbReference type="SAM" id="Phobius"/>
    </source>
</evidence>
<keyword evidence="4" id="KW-1185">Reference proteome</keyword>
<name>A0ABV2WW53_9NOCA</name>
<feature type="compositionally biased region" description="Pro residues" evidence="1">
    <location>
        <begin position="23"/>
        <end position="37"/>
    </location>
</feature>
<organism evidence="3 4">
    <name type="scientific">Nocardia rhamnosiphila</name>
    <dbReference type="NCBI Taxonomy" id="426716"/>
    <lineage>
        <taxon>Bacteria</taxon>
        <taxon>Bacillati</taxon>
        <taxon>Actinomycetota</taxon>
        <taxon>Actinomycetes</taxon>
        <taxon>Mycobacteriales</taxon>
        <taxon>Nocardiaceae</taxon>
        <taxon>Nocardia</taxon>
    </lineage>
</organism>
<feature type="transmembrane region" description="Helical" evidence="2">
    <location>
        <begin position="140"/>
        <end position="161"/>
    </location>
</feature>
<dbReference type="EMBL" id="JBEYBF010000020">
    <property type="protein sequence ID" value="MEU1955109.1"/>
    <property type="molecule type" value="Genomic_DNA"/>
</dbReference>
<dbReference type="Proteomes" id="UP001550628">
    <property type="component" value="Unassembled WGS sequence"/>
</dbReference>
<evidence type="ECO:0000313" key="3">
    <source>
        <dbReference type="EMBL" id="MEU1955109.1"/>
    </source>
</evidence>
<keyword evidence="2" id="KW-1133">Transmembrane helix</keyword>
<feature type="transmembrane region" description="Helical" evidence="2">
    <location>
        <begin position="59"/>
        <end position="81"/>
    </location>
</feature>
<sequence>MSRPYSPPPQQPGNPAPLWNWSAPPPNGYPSPAPGFPGPRYDTPGGDNRQTPSGGWTGISAGILALLEGGAGAAAAIAKLLLDFGPVGVAVGTAYGVLAMVLLIGGGLLLRRSNAGRLLIICGCVAAIPLSVLGPGPVAGIVGIALTGIGLVITLILAALSSTKRWIASERTPAVTATGAPYRYR</sequence>
<dbReference type="RefSeq" id="WP_356958826.1">
    <property type="nucleotide sequence ID" value="NZ_JBEYBD010000018.1"/>
</dbReference>
<evidence type="ECO:0008006" key="5">
    <source>
        <dbReference type="Google" id="ProtNLM"/>
    </source>
</evidence>
<feature type="transmembrane region" description="Helical" evidence="2">
    <location>
        <begin position="117"/>
        <end position="134"/>
    </location>
</feature>
<accession>A0ABV2WW53</accession>
<feature type="compositionally biased region" description="Pro residues" evidence="1">
    <location>
        <begin position="1"/>
        <end position="15"/>
    </location>
</feature>
<protein>
    <recommendedName>
        <fullName evidence="5">Integral membrane protein</fullName>
    </recommendedName>
</protein>